<dbReference type="PANTHER" id="PTHR28448">
    <property type="entry name" value="UPF0728 PROTEIN C10ORF53"/>
    <property type="match status" value="1"/>
</dbReference>
<gene>
    <name evidence="2" type="ORF">PHAECO_LOCUS12636</name>
</gene>
<protein>
    <submittedName>
        <fullName evidence="2">Uncharacterized protein</fullName>
    </submittedName>
</protein>
<organism evidence="2 3">
    <name type="scientific">Phaedon cochleariae</name>
    <name type="common">Mustard beetle</name>
    <dbReference type="NCBI Taxonomy" id="80249"/>
    <lineage>
        <taxon>Eukaryota</taxon>
        <taxon>Metazoa</taxon>
        <taxon>Ecdysozoa</taxon>
        <taxon>Arthropoda</taxon>
        <taxon>Hexapoda</taxon>
        <taxon>Insecta</taxon>
        <taxon>Pterygota</taxon>
        <taxon>Neoptera</taxon>
        <taxon>Endopterygota</taxon>
        <taxon>Coleoptera</taxon>
        <taxon>Polyphaga</taxon>
        <taxon>Cucujiformia</taxon>
        <taxon>Chrysomeloidea</taxon>
        <taxon>Chrysomelidae</taxon>
        <taxon>Chrysomelinae</taxon>
        <taxon>Chrysomelini</taxon>
        <taxon>Phaedon</taxon>
    </lineage>
</organism>
<evidence type="ECO:0000313" key="2">
    <source>
        <dbReference type="EMBL" id="CAH1183430.1"/>
    </source>
</evidence>
<reference evidence="2" key="1">
    <citation type="submission" date="2022-01" db="EMBL/GenBank/DDBJ databases">
        <authorList>
            <person name="King R."/>
        </authorList>
    </citation>
    <scope>NUCLEOTIDE SEQUENCE</scope>
</reference>
<proteinExistence type="inferred from homology"/>
<reference evidence="2" key="2">
    <citation type="submission" date="2022-10" db="EMBL/GenBank/DDBJ databases">
        <authorList>
            <consortium name="ENA_rothamsted_submissions"/>
            <consortium name="culmorum"/>
            <person name="King R."/>
        </authorList>
    </citation>
    <scope>NUCLEOTIDE SEQUENCE</scope>
</reference>
<evidence type="ECO:0000313" key="3">
    <source>
        <dbReference type="Proteomes" id="UP001153737"/>
    </source>
</evidence>
<name>A0A9P0GTE3_PHACE</name>
<dbReference type="AlphaFoldDB" id="A0A9P0GTE3"/>
<dbReference type="OrthoDB" id="10003460at2759"/>
<comment type="similarity">
    <text evidence="1">Belongs to the UPF0728 family.</text>
</comment>
<dbReference type="EMBL" id="OU896715">
    <property type="protein sequence ID" value="CAH1183430.1"/>
    <property type="molecule type" value="Genomic_DNA"/>
</dbReference>
<keyword evidence="3" id="KW-1185">Reference proteome</keyword>
<sequence length="133" mass="15287">MANFLKIKYGPYEAHGVIDHRIQRLRGLLRCLSNLGYEIELIPVSLLNRFEIEMCDRKIFVGDITNLKFNMECEDDVVCKRAVAAVEEANSRMSVEDNIPRYDSINKGMRHVKVTENTKEIISQADLISEINV</sequence>
<dbReference type="PANTHER" id="PTHR28448:SF1">
    <property type="entry name" value="UPF0728 PROTEIN C10ORF53"/>
    <property type="match status" value="1"/>
</dbReference>
<evidence type="ECO:0000256" key="1">
    <source>
        <dbReference type="ARBA" id="ARBA00009973"/>
    </source>
</evidence>
<dbReference type="Pfam" id="PF15092">
    <property type="entry name" value="UPF0728"/>
    <property type="match status" value="1"/>
</dbReference>
<accession>A0A9P0GTE3</accession>
<dbReference type="Proteomes" id="UP001153737">
    <property type="component" value="Chromosome 9"/>
</dbReference>
<dbReference type="InterPro" id="IPR027885">
    <property type="entry name" value="UPF0728"/>
</dbReference>